<dbReference type="InterPro" id="IPR055333">
    <property type="entry name" value="HISTONE_H2B_site"/>
</dbReference>
<evidence type="ECO:0000256" key="2">
    <source>
        <dbReference type="ARBA" id="ARBA00004286"/>
    </source>
</evidence>
<gene>
    <name evidence="13" type="primary">LOC115231513</name>
</gene>
<evidence type="ECO:0000256" key="4">
    <source>
        <dbReference type="ARBA" id="ARBA00022454"/>
    </source>
</evidence>
<evidence type="ECO:0000256" key="1">
    <source>
        <dbReference type="ARBA" id="ARBA00004123"/>
    </source>
</evidence>
<accession>A0A6P7U8T5</accession>
<comment type="similarity">
    <text evidence="3 10">Belongs to the histone H2B family.</text>
</comment>
<dbReference type="PROSITE" id="PS00357">
    <property type="entry name" value="HISTONE_H2B"/>
    <property type="match status" value="1"/>
</dbReference>
<keyword evidence="5" id="KW-1017">Isopeptide bond</keyword>
<keyword evidence="12" id="KW-1185">Reference proteome</keyword>
<keyword evidence="4 10" id="KW-0158">Chromosome</keyword>
<feature type="domain" description="Core Histone H2A/H2B/H3" evidence="11">
    <location>
        <begin position="44"/>
        <end position="103"/>
    </location>
</feature>
<dbReference type="InterPro" id="IPR000558">
    <property type="entry name" value="Histone_H2B"/>
</dbReference>
<dbReference type="PRINTS" id="PR00621">
    <property type="entry name" value="HISTONEH2B"/>
</dbReference>
<keyword evidence="6" id="KW-0832">Ubl conjugation</keyword>
<dbReference type="Proteomes" id="UP000515154">
    <property type="component" value="Unplaced"/>
</dbReference>
<evidence type="ECO:0000256" key="7">
    <source>
        <dbReference type="ARBA" id="ARBA00023125"/>
    </source>
</evidence>
<comment type="subcellular location">
    <subcellularLocation>
        <location evidence="2">Chromosome</location>
    </subcellularLocation>
    <subcellularLocation>
        <location evidence="1 10">Nucleus</location>
    </subcellularLocation>
</comment>
<sequence>MRKNTEIRSKTSLYAKSMGACPKLGGEQVSRATAAAIEASIRTFRKRSKTVHNQLGMSKKAMMAMDSFTFDVYDKIKTEASNLVYQNSKATITSREIQTAVRLILPGELAKHAITEGAKAVTKYTNTK</sequence>
<keyword evidence="8 10" id="KW-0539">Nucleus</keyword>
<evidence type="ECO:0000256" key="6">
    <source>
        <dbReference type="ARBA" id="ARBA00022843"/>
    </source>
</evidence>
<evidence type="ECO:0000256" key="3">
    <source>
        <dbReference type="ARBA" id="ARBA00006846"/>
    </source>
</evidence>
<name>A0A6P7U8T5_9MOLL</name>
<evidence type="ECO:0000256" key="9">
    <source>
        <dbReference type="ARBA" id="ARBA00023269"/>
    </source>
</evidence>
<reference evidence="13" key="1">
    <citation type="submission" date="2025-08" db="UniProtKB">
        <authorList>
            <consortium name="RefSeq"/>
        </authorList>
    </citation>
    <scope>IDENTIFICATION</scope>
</reference>
<protein>
    <recommendedName>
        <fullName evidence="10">Histone H2B</fullName>
    </recommendedName>
</protein>
<dbReference type="GO" id="GO:0030527">
    <property type="term" value="F:structural constituent of chromatin"/>
    <property type="evidence" value="ECO:0007669"/>
    <property type="project" value="InterPro"/>
</dbReference>
<proteinExistence type="inferred from homology"/>
<dbReference type="SUPFAM" id="SSF47113">
    <property type="entry name" value="Histone-fold"/>
    <property type="match status" value="1"/>
</dbReference>
<comment type="subunit">
    <text evidence="10">The nucleosome is a histone octamer containing two molecules each of H2A, H2B, H3 and H4 assembled in one H3-H4 heterotetramer and two H2A-H2B heterodimers. The octamer wraps approximately 147 bp of DNA.</text>
</comment>
<dbReference type="GO" id="GO:0000786">
    <property type="term" value="C:nucleosome"/>
    <property type="evidence" value="ECO:0007669"/>
    <property type="project" value="UniProtKB-KW"/>
</dbReference>
<evidence type="ECO:0000313" key="12">
    <source>
        <dbReference type="Proteomes" id="UP000515154"/>
    </source>
</evidence>
<dbReference type="InterPro" id="IPR007125">
    <property type="entry name" value="H2A/H2B/H3"/>
</dbReference>
<evidence type="ECO:0000259" key="11">
    <source>
        <dbReference type="Pfam" id="PF00125"/>
    </source>
</evidence>
<evidence type="ECO:0000256" key="10">
    <source>
        <dbReference type="RuleBase" id="RU000451"/>
    </source>
</evidence>
<dbReference type="GO" id="GO:0003677">
    <property type="term" value="F:DNA binding"/>
    <property type="evidence" value="ECO:0007669"/>
    <property type="project" value="UniProtKB-KW"/>
</dbReference>
<evidence type="ECO:0000256" key="5">
    <source>
        <dbReference type="ARBA" id="ARBA00022499"/>
    </source>
</evidence>
<dbReference type="PANTHER" id="PTHR23428">
    <property type="entry name" value="HISTONE H2B"/>
    <property type="match status" value="1"/>
</dbReference>
<dbReference type="AlphaFoldDB" id="A0A6P7U8T5"/>
<dbReference type="KEGG" id="osn:115231513"/>
<dbReference type="Gene3D" id="1.10.20.10">
    <property type="entry name" value="Histone, subunit A"/>
    <property type="match status" value="1"/>
</dbReference>
<dbReference type="GO" id="GO:0005634">
    <property type="term" value="C:nucleus"/>
    <property type="evidence" value="ECO:0007669"/>
    <property type="project" value="UniProtKB-SubCell"/>
</dbReference>
<dbReference type="RefSeq" id="XP_029657386.1">
    <property type="nucleotide sequence ID" value="XM_029801526.1"/>
</dbReference>
<dbReference type="Pfam" id="PF00125">
    <property type="entry name" value="Histone"/>
    <property type="match status" value="1"/>
</dbReference>
<organism evidence="12 13">
    <name type="scientific">Octopus sinensis</name>
    <name type="common">East Asian common octopus</name>
    <dbReference type="NCBI Taxonomy" id="2607531"/>
    <lineage>
        <taxon>Eukaryota</taxon>
        <taxon>Metazoa</taxon>
        <taxon>Spiralia</taxon>
        <taxon>Lophotrochozoa</taxon>
        <taxon>Mollusca</taxon>
        <taxon>Cephalopoda</taxon>
        <taxon>Coleoidea</taxon>
        <taxon>Octopodiformes</taxon>
        <taxon>Octopoda</taxon>
        <taxon>Incirrata</taxon>
        <taxon>Octopodidae</taxon>
        <taxon>Octopus</taxon>
    </lineage>
</organism>
<dbReference type="InterPro" id="IPR009072">
    <property type="entry name" value="Histone-fold"/>
</dbReference>
<evidence type="ECO:0000313" key="13">
    <source>
        <dbReference type="RefSeq" id="XP_029657386.1"/>
    </source>
</evidence>
<dbReference type="CDD" id="cd22910">
    <property type="entry name" value="HFD_H2B"/>
    <property type="match status" value="1"/>
</dbReference>
<dbReference type="SMART" id="SM00427">
    <property type="entry name" value="H2B"/>
    <property type="match status" value="1"/>
</dbReference>
<dbReference type="GO" id="GO:0046982">
    <property type="term" value="F:protein heterodimerization activity"/>
    <property type="evidence" value="ECO:0007669"/>
    <property type="project" value="InterPro"/>
</dbReference>
<keyword evidence="9 10" id="KW-0544">Nucleosome core</keyword>
<evidence type="ECO:0000256" key="8">
    <source>
        <dbReference type="ARBA" id="ARBA00023242"/>
    </source>
</evidence>
<keyword evidence="7 10" id="KW-0238">DNA-binding</keyword>